<keyword evidence="2" id="KW-1185">Reference proteome</keyword>
<sequence length="209" mass="23201">MVDQGGKNWPRLICLLPTGIVHWSAGQLNETRFQEPLLTKSYWPGSSSSSGNWAPWTLSLTAFYFNHITINGPNAACELLTAARLTRLAIFPFKTVTINTSMRGQYAQMGLKLICLQTWPKSTEFDPDLEAVLKRGCFASCLVEPDGRVCVLPATICPNAAKTGFKLKVSRIRPKIDQLISNWFNGCVLGRLAVCYLARMDCWSIGTQP</sequence>
<name>A0ABR3KFK1_TRISP</name>
<comment type="caution">
    <text evidence="1">The sequence shown here is derived from an EMBL/GenBank/DDBJ whole genome shotgun (WGS) entry which is preliminary data.</text>
</comment>
<evidence type="ECO:0000313" key="2">
    <source>
        <dbReference type="Proteomes" id="UP001558632"/>
    </source>
</evidence>
<accession>A0ABR3KFK1</accession>
<dbReference type="Proteomes" id="UP001558632">
    <property type="component" value="Unassembled WGS sequence"/>
</dbReference>
<reference evidence="1 2" key="1">
    <citation type="submission" date="2024-07" db="EMBL/GenBank/DDBJ databases">
        <title>Enhanced genomic and transcriptomic resources for Trichinella pseudospiralis and T. spiralis underpin the discovery of pronounced molecular differences between stages and species.</title>
        <authorList>
            <person name="Pasi K.K."/>
            <person name="La Rosa G."/>
            <person name="Gomez-Morales M.A."/>
            <person name="Tosini F."/>
            <person name="Sumanam S."/>
            <person name="Young N.D."/>
            <person name="Chang B.C."/>
            <person name="Robin G.B."/>
        </authorList>
    </citation>
    <scope>NUCLEOTIDE SEQUENCE [LARGE SCALE GENOMIC DNA]</scope>
    <source>
        <strain evidence="1">ISS534</strain>
    </source>
</reference>
<dbReference type="EMBL" id="JBEUSY010000358">
    <property type="protein sequence ID" value="KAL1236947.1"/>
    <property type="molecule type" value="Genomic_DNA"/>
</dbReference>
<protein>
    <submittedName>
        <fullName evidence="1">Late blight resistance protein</fullName>
    </submittedName>
</protein>
<proteinExistence type="predicted"/>
<evidence type="ECO:0000313" key="1">
    <source>
        <dbReference type="EMBL" id="KAL1236947.1"/>
    </source>
</evidence>
<gene>
    <name evidence="1" type="ORF">TSPI_08562</name>
</gene>
<organism evidence="1 2">
    <name type="scientific">Trichinella spiralis</name>
    <name type="common">Trichina worm</name>
    <dbReference type="NCBI Taxonomy" id="6334"/>
    <lineage>
        <taxon>Eukaryota</taxon>
        <taxon>Metazoa</taxon>
        <taxon>Ecdysozoa</taxon>
        <taxon>Nematoda</taxon>
        <taxon>Enoplea</taxon>
        <taxon>Dorylaimia</taxon>
        <taxon>Trichinellida</taxon>
        <taxon>Trichinellidae</taxon>
        <taxon>Trichinella</taxon>
    </lineage>
</organism>